<evidence type="ECO:0000313" key="2">
    <source>
        <dbReference type="Proteomes" id="UP000314294"/>
    </source>
</evidence>
<dbReference type="Proteomes" id="UP000314294">
    <property type="component" value="Unassembled WGS sequence"/>
</dbReference>
<dbReference type="AlphaFoldDB" id="A0A4Z2IW18"/>
<keyword evidence="2" id="KW-1185">Reference proteome</keyword>
<reference evidence="1 2" key="1">
    <citation type="submission" date="2019-03" db="EMBL/GenBank/DDBJ databases">
        <title>First draft genome of Liparis tanakae, snailfish: a comprehensive survey of snailfish specific genes.</title>
        <authorList>
            <person name="Kim W."/>
            <person name="Song I."/>
            <person name="Jeong J.-H."/>
            <person name="Kim D."/>
            <person name="Kim S."/>
            <person name="Ryu S."/>
            <person name="Song J.Y."/>
            <person name="Lee S.K."/>
        </authorList>
    </citation>
    <scope>NUCLEOTIDE SEQUENCE [LARGE SCALE GENOMIC DNA]</scope>
    <source>
        <tissue evidence="1">Muscle</tissue>
    </source>
</reference>
<gene>
    <name evidence="1" type="ORF">EYF80_008234</name>
</gene>
<protein>
    <submittedName>
        <fullName evidence="1">Uncharacterized protein</fullName>
    </submittedName>
</protein>
<evidence type="ECO:0000313" key="1">
    <source>
        <dbReference type="EMBL" id="TNN81462.1"/>
    </source>
</evidence>
<organism evidence="1 2">
    <name type="scientific">Liparis tanakae</name>
    <name type="common">Tanaka's snailfish</name>
    <dbReference type="NCBI Taxonomy" id="230148"/>
    <lineage>
        <taxon>Eukaryota</taxon>
        <taxon>Metazoa</taxon>
        <taxon>Chordata</taxon>
        <taxon>Craniata</taxon>
        <taxon>Vertebrata</taxon>
        <taxon>Euteleostomi</taxon>
        <taxon>Actinopterygii</taxon>
        <taxon>Neopterygii</taxon>
        <taxon>Teleostei</taxon>
        <taxon>Neoteleostei</taxon>
        <taxon>Acanthomorphata</taxon>
        <taxon>Eupercaria</taxon>
        <taxon>Perciformes</taxon>
        <taxon>Cottioidei</taxon>
        <taxon>Cottales</taxon>
        <taxon>Liparidae</taxon>
        <taxon>Liparis</taxon>
    </lineage>
</organism>
<dbReference type="EMBL" id="SRLO01000046">
    <property type="protein sequence ID" value="TNN81462.1"/>
    <property type="molecule type" value="Genomic_DNA"/>
</dbReference>
<sequence length="211" mass="23322">MKQVSPVGCFPPCSIINEQDMFPTLLPIMPSGREAYKHQGTRTDSQRRGMRAVPGHQANQRVGTSLNCPGGQGKLVVEQVAVRLGVVGPQGVQVVGQSLERVRPGAQQDVAERAVSGRHMIMDQPQHDVTREPGRYFRQLSHLVAHGRVQVLLGVQQCPEERVFLKGERCDCYSRNTHMSKECSGVSNRVIRGVRVHQHGRGTHFGSIGYL</sequence>
<proteinExistence type="predicted"/>
<accession>A0A4Z2IW18</accession>
<comment type="caution">
    <text evidence="1">The sequence shown here is derived from an EMBL/GenBank/DDBJ whole genome shotgun (WGS) entry which is preliminary data.</text>
</comment>
<name>A0A4Z2IW18_9TELE</name>